<dbReference type="PROSITE" id="PS51440">
    <property type="entry name" value="TIM_2"/>
    <property type="match status" value="1"/>
</dbReference>
<dbReference type="GO" id="GO:0006094">
    <property type="term" value="P:gluconeogenesis"/>
    <property type="evidence" value="ECO:0007669"/>
    <property type="project" value="UniProtKB-UniPathway"/>
</dbReference>
<evidence type="ECO:0000313" key="5">
    <source>
        <dbReference type="Proteomes" id="UP000034324"/>
    </source>
</evidence>
<comment type="similarity">
    <text evidence="1 3">Belongs to the triosephosphate isomerase family.</text>
</comment>
<dbReference type="InterPro" id="IPR000652">
    <property type="entry name" value="Triosephosphate_isomerase"/>
</dbReference>
<comment type="catalytic activity">
    <reaction evidence="3">
        <text>D-glyceraldehyde 3-phosphate = dihydroxyacetone phosphate</text>
        <dbReference type="Rhea" id="RHEA:18585"/>
        <dbReference type="ChEBI" id="CHEBI:57642"/>
        <dbReference type="ChEBI" id="CHEBI:59776"/>
        <dbReference type="EC" id="5.3.1.1"/>
    </reaction>
</comment>
<dbReference type="InterPro" id="IPR013785">
    <property type="entry name" value="Aldolase_TIM"/>
</dbReference>
<comment type="pathway">
    <text evidence="3">Carbohydrate degradation; glycolysis; D-glyceraldehyde 3-phosphate from glycerone phosphate: step 1/1.</text>
</comment>
<dbReference type="EC" id="5.3.1.1" evidence="3"/>
<dbReference type="InterPro" id="IPR035990">
    <property type="entry name" value="TIM_sf"/>
</dbReference>
<proteinExistence type="inferred from homology"/>
<evidence type="ECO:0000256" key="3">
    <source>
        <dbReference type="RuleBase" id="RU363013"/>
    </source>
</evidence>
<dbReference type="AlphaFoldDB" id="A0A0G0MZ89"/>
<dbReference type="PANTHER" id="PTHR21139">
    <property type="entry name" value="TRIOSEPHOSPHATE ISOMERASE"/>
    <property type="match status" value="1"/>
</dbReference>
<name>A0A0G0MZ89_9BACT</name>
<dbReference type="UniPathway" id="UPA00109">
    <property type="reaction ID" value="UER00189"/>
</dbReference>
<dbReference type="PATRIC" id="fig|1618432.3.peg.122"/>
<comment type="subcellular location">
    <subcellularLocation>
        <location evidence="3">Cytoplasm</location>
    </subcellularLocation>
</comment>
<dbReference type="Pfam" id="PF00121">
    <property type="entry name" value="TIM"/>
    <property type="match status" value="1"/>
</dbReference>
<keyword evidence="3" id="KW-0324">Glycolysis</keyword>
<dbReference type="GO" id="GO:0019563">
    <property type="term" value="P:glycerol catabolic process"/>
    <property type="evidence" value="ECO:0007669"/>
    <property type="project" value="TreeGrafter"/>
</dbReference>
<keyword evidence="3" id="KW-0963">Cytoplasm</keyword>
<dbReference type="GO" id="GO:0046166">
    <property type="term" value="P:glyceraldehyde-3-phosphate biosynthetic process"/>
    <property type="evidence" value="ECO:0007669"/>
    <property type="project" value="TreeGrafter"/>
</dbReference>
<dbReference type="CDD" id="cd00311">
    <property type="entry name" value="TIM"/>
    <property type="match status" value="1"/>
</dbReference>
<sequence>MKNIWIIANWKSNKNIQEALDWVAKVGPQISKEENLKVIVCPTFSALSEVKKAIQVGNFPMLIGAQNLSSFGIGAYTGEEPAAILKQFADLAILGHSERRKNFHETDEMVAKKVEQALANSIIPLVCVQNEETPVPKDCNTIAYEPIWAISTGLTNTPGAGRADTPEDADKVAGVFKQKYGPQLEIIYGGSVDSSNVEGFITQENIAGVLVGNASLDAEEFLKIVKACEEI</sequence>
<dbReference type="UniPathway" id="UPA00138"/>
<dbReference type="EMBL" id="LBVC01000007">
    <property type="protein sequence ID" value="KKQ78949.1"/>
    <property type="molecule type" value="Genomic_DNA"/>
</dbReference>
<dbReference type="Proteomes" id="UP000034324">
    <property type="component" value="Unassembled WGS sequence"/>
</dbReference>
<dbReference type="GO" id="GO:0005829">
    <property type="term" value="C:cytosol"/>
    <property type="evidence" value="ECO:0007669"/>
    <property type="project" value="TreeGrafter"/>
</dbReference>
<accession>A0A0G0MZ89</accession>
<evidence type="ECO:0000256" key="1">
    <source>
        <dbReference type="ARBA" id="ARBA00007422"/>
    </source>
</evidence>
<comment type="pathway">
    <text evidence="3">Carbohydrate biosynthesis; gluconeogenesis.</text>
</comment>
<organism evidence="4 5">
    <name type="scientific">Candidatus Daviesbacteria bacterium GW2011_GWF2_38_6</name>
    <dbReference type="NCBI Taxonomy" id="1618432"/>
    <lineage>
        <taxon>Bacteria</taxon>
        <taxon>Candidatus Daviesiibacteriota</taxon>
    </lineage>
</organism>
<gene>
    <name evidence="4" type="ORF">US99_C0007G0017</name>
</gene>
<evidence type="ECO:0000256" key="2">
    <source>
        <dbReference type="ARBA" id="ARBA00023235"/>
    </source>
</evidence>
<keyword evidence="2 3" id="KW-0413">Isomerase</keyword>
<dbReference type="SUPFAM" id="SSF51351">
    <property type="entry name" value="Triosephosphate isomerase (TIM)"/>
    <property type="match status" value="1"/>
</dbReference>
<protein>
    <recommendedName>
        <fullName evidence="3">Triosephosphate isomerase</fullName>
        <ecNumber evidence="3">5.3.1.1</ecNumber>
    </recommendedName>
</protein>
<dbReference type="Gene3D" id="3.20.20.70">
    <property type="entry name" value="Aldolase class I"/>
    <property type="match status" value="2"/>
</dbReference>
<comment type="caution">
    <text evidence="4">The sequence shown here is derived from an EMBL/GenBank/DDBJ whole genome shotgun (WGS) entry which is preliminary data.</text>
</comment>
<evidence type="ECO:0000313" key="4">
    <source>
        <dbReference type="EMBL" id="KKQ78949.1"/>
    </source>
</evidence>
<dbReference type="GO" id="GO:0004807">
    <property type="term" value="F:triose-phosphate isomerase activity"/>
    <property type="evidence" value="ECO:0007669"/>
    <property type="project" value="UniProtKB-EC"/>
</dbReference>
<dbReference type="GO" id="GO:0006096">
    <property type="term" value="P:glycolytic process"/>
    <property type="evidence" value="ECO:0007669"/>
    <property type="project" value="UniProtKB-UniPathway"/>
</dbReference>
<keyword evidence="3" id="KW-0312">Gluconeogenesis</keyword>
<comment type="subunit">
    <text evidence="3">Homodimer.</text>
</comment>
<dbReference type="PANTHER" id="PTHR21139:SF42">
    <property type="entry name" value="TRIOSEPHOSPHATE ISOMERASE"/>
    <property type="match status" value="1"/>
</dbReference>
<reference evidence="4 5" key="1">
    <citation type="journal article" date="2015" name="Nature">
        <title>rRNA introns, odd ribosomes, and small enigmatic genomes across a large radiation of phyla.</title>
        <authorList>
            <person name="Brown C.T."/>
            <person name="Hug L.A."/>
            <person name="Thomas B.C."/>
            <person name="Sharon I."/>
            <person name="Castelle C.J."/>
            <person name="Singh A."/>
            <person name="Wilkins M.J."/>
            <person name="Williams K.H."/>
            <person name="Banfield J.F."/>
        </authorList>
    </citation>
    <scope>NUCLEOTIDE SEQUENCE [LARGE SCALE GENOMIC DNA]</scope>
</reference>